<sequence length="74" mass="8450">MEKNESRESTNNFTTVEKMVYDKLQAGETDISELAKATKLSKLEVKVAIQLLKYRDVIICNDDVPRLKDSQDSN</sequence>
<protein>
    <submittedName>
        <fullName evidence="1">Uncharacterized protein</fullName>
    </submittedName>
</protein>
<evidence type="ECO:0000313" key="1">
    <source>
        <dbReference type="EMBL" id="KIL34172.1"/>
    </source>
</evidence>
<gene>
    <name evidence="1" type="ORF">SD71_21105</name>
</gene>
<evidence type="ECO:0000313" key="2">
    <source>
        <dbReference type="Proteomes" id="UP000054526"/>
    </source>
</evidence>
<organism evidence="1 2">
    <name type="scientific">Cohnella kolymensis</name>
    <dbReference type="NCBI Taxonomy" id="1590652"/>
    <lineage>
        <taxon>Bacteria</taxon>
        <taxon>Bacillati</taxon>
        <taxon>Bacillota</taxon>
        <taxon>Bacilli</taxon>
        <taxon>Bacillales</taxon>
        <taxon>Paenibacillaceae</taxon>
        <taxon>Cohnella</taxon>
    </lineage>
</organism>
<keyword evidence="2" id="KW-1185">Reference proteome</keyword>
<accession>A0ABR4ZZD0</accession>
<dbReference type="Proteomes" id="UP000054526">
    <property type="component" value="Unassembled WGS sequence"/>
</dbReference>
<reference evidence="1 2" key="1">
    <citation type="submission" date="2014-12" db="EMBL/GenBank/DDBJ databases">
        <title>Draft genome sequence of Cohnella kolymensis strain B-2846.</title>
        <authorList>
            <person name="Karlyshev A.V."/>
            <person name="Kudryashova E.B."/>
        </authorList>
    </citation>
    <scope>NUCLEOTIDE SEQUENCE [LARGE SCALE GENOMIC DNA]</scope>
    <source>
        <strain evidence="1 2">VKM B-2846</strain>
    </source>
</reference>
<name>A0ABR4ZZD0_9BACL</name>
<proteinExistence type="predicted"/>
<comment type="caution">
    <text evidence="1">The sequence shown here is derived from an EMBL/GenBank/DDBJ whole genome shotgun (WGS) entry which is preliminary data.</text>
</comment>
<dbReference type="RefSeq" id="WP_041067794.1">
    <property type="nucleotide sequence ID" value="NZ_JXAL01000034.1"/>
</dbReference>
<dbReference type="EMBL" id="JXAL01000034">
    <property type="protein sequence ID" value="KIL34172.1"/>
    <property type="molecule type" value="Genomic_DNA"/>
</dbReference>